<dbReference type="AlphaFoldDB" id="A0AAE7A2Y7"/>
<evidence type="ECO:0000259" key="1">
    <source>
        <dbReference type="Pfam" id="PF09722"/>
    </source>
</evidence>
<accession>A0AAE7A2Y7</accession>
<dbReference type="Pfam" id="PF09722">
    <property type="entry name" value="Xre_MbcA_ParS_C"/>
    <property type="match status" value="1"/>
</dbReference>
<gene>
    <name evidence="2" type="ORF">HGP31_24435</name>
</gene>
<dbReference type="InterPro" id="IPR024467">
    <property type="entry name" value="Xre/MbcA/ParS-like_toxin-bd"/>
</dbReference>
<organism evidence="2 3">
    <name type="scientific">Pseudomonas umsongensis</name>
    <dbReference type="NCBI Taxonomy" id="198618"/>
    <lineage>
        <taxon>Bacteria</taxon>
        <taxon>Pseudomonadati</taxon>
        <taxon>Pseudomonadota</taxon>
        <taxon>Gammaproteobacteria</taxon>
        <taxon>Pseudomonadales</taxon>
        <taxon>Pseudomonadaceae</taxon>
        <taxon>Pseudomonas</taxon>
    </lineage>
</organism>
<name>A0AAE7A2Y7_9PSED</name>
<proteinExistence type="predicted"/>
<dbReference type="Proteomes" id="UP000501367">
    <property type="component" value="Chromosome"/>
</dbReference>
<dbReference type="KEGG" id="pum:HGP31_24435"/>
<evidence type="ECO:0000313" key="2">
    <source>
        <dbReference type="EMBL" id="QJC82581.1"/>
    </source>
</evidence>
<protein>
    <submittedName>
        <fullName evidence="2">DUF2384 domain-containing protein</fullName>
    </submittedName>
</protein>
<sequence>MRAKAYRSYRSRLEVIVRIPSTASDHEIHAMIRIGFPTYSLESFLEYCSASLLDCRGIIFPVMRDENVLRGQRLSKNDSAQLFRLAHIIALTEVIFGNDDKARRWLTAPKEGFSGATPIAMLSTIQGAQAVEQMLIQAVEGISF</sequence>
<reference evidence="2 3" key="1">
    <citation type="submission" date="2020-04" db="EMBL/GenBank/DDBJ databases">
        <authorList>
            <person name="Yao Y."/>
            <person name="He Z."/>
        </authorList>
    </citation>
    <scope>NUCLEOTIDE SEQUENCE [LARGE SCALE GENOMIC DNA]</scope>
    <source>
        <strain evidence="2 3">CY-1</strain>
    </source>
</reference>
<evidence type="ECO:0000313" key="3">
    <source>
        <dbReference type="Proteomes" id="UP000501367"/>
    </source>
</evidence>
<feature type="domain" description="Antitoxin Xre/MbcA/ParS-like toxin-binding" evidence="1">
    <location>
        <begin position="94"/>
        <end position="136"/>
    </location>
</feature>
<dbReference type="EMBL" id="CP051487">
    <property type="protein sequence ID" value="QJC82581.1"/>
    <property type="molecule type" value="Genomic_DNA"/>
</dbReference>